<evidence type="ECO:0000313" key="2">
    <source>
        <dbReference type="EMBL" id="KUF41156.1"/>
    </source>
</evidence>
<dbReference type="EMBL" id="CP020121">
    <property type="protein sequence ID" value="AQZ98798.1"/>
    <property type="molecule type" value="Genomic_DNA"/>
</dbReference>
<dbReference type="OrthoDB" id="9808275at2"/>
<evidence type="ECO:0000313" key="1">
    <source>
        <dbReference type="EMBL" id="AQZ98798.1"/>
    </source>
</evidence>
<reference evidence="1 4" key="2">
    <citation type="submission" date="2017-03" db="EMBL/GenBank/DDBJ databases">
        <title>Rapid Whole Genome Sequencing of Comamonas kerstersii Causing Continuous ambulatory Peritoneal Dialysis-Associated Peritonitis.</title>
        <authorList>
            <person name="Zheng B."/>
        </authorList>
    </citation>
    <scope>NUCLEOTIDE SEQUENCE [LARGE SCALE GENOMIC DNA]</scope>
    <source>
        <strain evidence="1 4">8943</strain>
    </source>
</reference>
<dbReference type="Proteomes" id="UP000053300">
    <property type="component" value="Unassembled WGS sequence"/>
</dbReference>
<dbReference type="AlphaFoldDB" id="A0A0W7Z1T2"/>
<dbReference type="Proteomes" id="UP000242792">
    <property type="component" value="Chromosome"/>
</dbReference>
<dbReference type="KEGG" id="cke:B5M06_11620"/>
<accession>A0A1V3TIK1</accession>
<dbReference type="GeneID" id="83039970"/>
<proteinExistence type="predicted"/>
<dbReference type="EMBL" id="LPXH01000025">
    <property type="protein sequence ID" value="KUF41156.1"/>
    <property type="molecule type" value="Genomic_DNA"/>
</dbReference>
<gene>
    <name evidence="2" type="ORF">AS359_10250</name>
    <name evidence="1" type="ORF">B5M06_11620</name>
</gene>
<name>A0A0W7Z1T2_9BURK</name>
<organism evidence="2 3">
    <name type="scientific">Comamonas kerstersii</name>
    <dbReference type="NCBI Taxonomy" id="225992"/>
    <lineage>
        <taxon>Bacteria</taxon>
        <taxon>Pseudomonadati</taxon>
        <taxon>Pseudomonadota</taxon>
        <taxon>Betaproteobacteria</taxon>
        <taxon>Burkholderiales</taxon>
        <taxon>Comamonadaceae</taxon>
        <taxon>Comamonas</taxon>
    </lineage>
</organism>
<evidence type="ECO:0000313" key="3">
    <source>
        <dbReference type="Proteomes" id="UP000053300"/>
    </source>
</evidence>
<protein>
    <submittedName>
        <fullName evidence="2">Uncharacterized protein</fullName>
    </submittedName>
</protein>
<evidence type="ECO:0000313" key="4">
    <source>
        <dbReference type="Proteomes" id="UP000242792"/>
    </source>
</evidence>
<dbReference type="RefSeq" id="WP_054066915.1">
    <property type="nucleotide sequence ID" value="NZ_CATYED010000001.1"/>
</dbReference>
<keyword evidence="3" id="KW-1185">Reference proteome</keyword>
<sequence length="75" mass="8496">MTNTHTLTIDRFTFEPKALPEANGHYQAHLTVDSGNGVGRTLRFFTFTPLFQSADRAIAYAKQQAHEWMKQKALA</sequence>
<accession>A0A1V0BFS9</accession>
<dbReference type="STRING" id="225992.B5M06_11620"/>
<accession>A0A0W7Z1T2</accession>
<reference evidence="2 3" key="1">
    <citation type="submission" date="2015-12" db="EMBL/GenBank/DDBJ databases">
        <title>Complete genome sequence of a multi-drug resistant strain Acidovorax sp. 12322-1.</title>
        <authorList>
            <person name="Ming D."/>
            <person name="Wang M."/>
            <person name="Hu S."/>
            <person name="Zhou Y."/>
            <person name="Jiang T."/>
        </authorList>
    </citation>
    <scope>NUCLEOTIDE SEQUENCE [LARGE SCALE GENOMIC DNA]</scope>
    <source>
        <strain evidence="2 3">12322-1</strain>
    </source>
</reference>